<sequence>MPYCHGTTRKILMDSGYRFAVLREKEEKKSTTKVDQASEDGIALRGMRPQHNPQSPAPQATTTKNNPSAKVSASEKVSASDLQLGAERASANGEAGDGGLSK</sequence>
<dbReference type="AlphaFoldDB" id="A0A8H4RC03"/>
<organism evidence="2 3">
    <name type="scientific">Cudoniella acicularis</name>
    <dbReference type="NCBI Taxonomy" id="354080"/>
    <lineage>
        <taxon>Eukaryota</taxon>
        <taxon>Fungi</taxon>
        <taxon>Dikarya</taxon>
        <taxon>Ascomycota</taxon>
        <taxon>Pezizomycotina</taxon>
        <taxon>Leotiomycetes</taxon>
        <taxon>Helotiales</taxon>
        <taxon>Tricladiaceae</taxon>
        <taxon>Cudoniella</taxon>
    </lineage>
</organism>
<gene>
    <name evidence="2" type="ORF">G7Y89_g12764</name>
</gene>
<evidence type="ECO:0000256" key="1">
    <source>
        <dbReference type="SAM" id="MobiDB-lite"/>
    </source>
</evidence>
<feature type="compositionally biased region" description="Low complexity" evidence="1">
    <location>
        <begin position="68"/>
        <end position="80"/>
    </location>
</feature>
<evidence type="ECO:0000313" key="3">
    <source>
        <dbReference type="Proteomes" id="UP000566819"/>
    </source>
</evidence>
<feature type="region of interest" description="Disordered" evidence="1">
    <location>
        <begin position="25"/>
        <end position="102"/>
    </location>
</feature>
<evidence type="ECO:0000313" key="2">
    <source>
        <dbReference type="EMBL" id="KAF4625402.1"/>
    </source>
</evidence>
<accession>A0A8H4RC03</accession>
<keyword evidence="3" id="KW-1185">Reference proteome</keyword>
<protein>
    <submittedName>
        <fullName evidence="2">Uncharacterized protein</fullName>
    </submittedName>
</protein>
<proteinExistence type="predicted"/>
<comment type="caution">
    <text evidence="2">The sequence shown here is derived from an EMBL/GenBank/DDBJ whole genome shotgun (WGS) entry which is preliminary data.</text>
</comment>
<feature type="compositionally biased region" description="Polar residues" evidence="1">
    <location>
        <begin position="51"/>
        <end position="67"/>
    </location>
</feature>
<reference evidence="2 3" key="1">
    <citation type="submission" date="2020-03" db="EMBL/GenBank/DDBJ databases">
        <title>Draft Genome Sequence of Cudoniella acicularis.</title>
        <authorList>
            <person name="Buettner E."/>
            <person name="Kellner H."/>
        </authorList>
    </citation>
    <scope>NUCLEOTIDE SEQUENCE [LARGE SCALE GENOMIC DNA]</scope>
    <source>
        <strain evidence="2 3">DSM 108380</strain>
    </source>
</reference>
<dbReference type="EMBL" id="JAAMPI010001387">
    <property type="protein sequence ID" value="KAF4625402.1"/>
    <property type="molecule type" value="Genomic_DNA"/>
</dbReference>
<dbReference type="Proteomes" id="UP000566819">
    <property type="component" value="Unassembled WGS sequence"/>
</dbReference>
<name>A0A8H4RC03_9HELO</name>